<dbReference type="Pfam" id="PF00290">
    <property type="entry name" value="Trp_syntA"/>
    <property type="match status" value="1"/>
</dbReference>
<dbReference type="PROSITE" id="PS00167">
    <property type="entry name" value="TRP_SYNTHASE_ALPHA"/>
    <property type="match status" value="1"/>
</dbReference>
<dbReference type="Gene3D" id="3.20.20.70">
    <property type="entry name" value="Aldolase class I"/>
    <property type="match status" value="1"/>
</dbReference>
<comment type="function">
    <text evidence="8">The alpha subunit is responsible for the aldol cleavage of indoleglycerol phosphate to indole and glyceraldehyde 3-phosphate.</text>
</comment>
<evidence type="ECO:0000256" key="2">
    <source>
        <dbReference type="ARBA" id="ARBA00011270"/>
    </source>
</evidence>
<dbReference type="HAMAP" id="MF_00131">
    <property type="entry name" value="Trp_synth_alpha"/>
    <property type="match status" value="1"/>
</dbReference>
<evidence type="ECO:0000313" key="10">
    <source>
        <dbReference type="EMBL" id="MBI1684798.1"/>
    </source>
</evidence>
<comment type="catalytic activity">
    <reaction evidence="7 8">
        <text>(1S,2R)-1-C-(indol-3-yl)glycerol 3-phosphate + L-serine = D-glyceraldehyde 3-phosphate + L-tryptophan + H2O</text>
        <dbReference type="Rhea" id="RHEA:10532"/>
        <dbReference type="ChEBI" id="CHEBI:15377"/>
        <dbReference type="ChEBI" id="CHEBI:33384"/>
        <dbReference type="ChEBI" id="CHEBI:57912"/>
        <dbReference type="ChEBI" id="CHEBI:58866"/>
        <dbReference type="ChEBI" id="CHEBI:59776"/>
        <dbReference type="EC" id="4.2.1.20"/>
    </reaction>
</comment>
<dbReference type="Proteomes" id="UP000639859">
    <property type="component" value="Unassembled WGS sequence"/>
</dbReference>
<evidence type="ECO:0000256" key="6">
    <source>
        <dbReference type="ARBA" id="ARBA00023239"/>
    </source>
</evidence>
<feature type="active site" description="Proton acceptor" evidence="8">
    <location>
        <position position="66"/>
    </location>
</feature>
<evidence type="ECO:0000256" key="7">
    <source>
        <dbReference type="ARBA" id="ARBA00049047"/>
    </source>
</evidence>
<dbReference type="CDD" id="cd04724">
    <property type="entry name" value="Tryptophan_synthase_alpha"/>
    <property type="match status" value="1"/>
</dbReference>
<dbReference type="InterPro" id="IPR018204">
    <property type="entry name" value="Trp_synthase_alpha_AS"/>
</dbReference>
<dbReference type="PANTHER" id="PTHR43406:SF1">
    <property type="entry name" value="TRYPTOPHAN SYNTHASE ALPHA CHAIN, CHLOROPLASTIC"/>
    <property type="match status" value="1"/>
</dbReference>
<evidence type="ECO:0000256" key="3">
    <source>
        <dbReference type="ARBA" id="ARBA00022605"/>
    </source>
</evidence>
<organism evidence="10 11">
    <name type="scientific">Caulobacter hibisci</name>
    <dbReference type="NCBI Taxonomy" id="2035993"/>
    <lineage>
        <taxon>Bacteria</taxon>
        <taxon>Pseudomonadati</taxon>
        <taxon>Pseudomonadota</taxon>
        <taxon>Alphaproteobacteria</taxon>
        <taxon>Caulobacterales</taxon>
        <taxon>Caulobacteraceae</taxon>
        <taxon>Caulobacter</taxon>
    </lineage>
</organism>
<keyword evidence="4 8" id="KW-0822">Tryptophan biosynthesis</keyword>
<feature type="active site" description="Proton acceptor" evidence="8">
    <location>
        <position position="55"/>
    </location>
</feature>
<accession>A0ABS0SYU6</accession>
<dbReference type="SUPFAM" id="SSF51366">
    <property type="entry name" value="Ribulose-phoshate binding barrel"/>
    <property type="match status" value="1"/>
</dbReference>
<keyword evidence="3 8" id="KW-0028">Amino-acid biosynthesis</keyword>
<comment type="caution">
    <text evidence="10">The sequence shown here is derived from an EMBL/GenBank/DDBJ whole genome shotgun (WGS) entry which is preliminary data.</text>
</comment>
<dbReference type="InterPro" id="IPR011060">
    <property type="entry name" value="RibuloseP-bd_barrel"/>
</dbReference>
<name>A0ABS0SYU6_9CAUL</name>
<dbReference type="EMBL" id="JADWOX010000009">
    <property type="protein sequence ID" value="MBI1684798.1"/>
    <property type="molecule type" value="Genomic_DNA"/>
</dbReference>
<comment type="similarity">
    <text evidence="8 9">Belongs to the TrpA family.</text>
</comment>
<proteinExistence type="inferred from homology"/>
<reference evidence="10 11" key="1">
    <citation type="submission" date="2020-11" db="EMBL/GenBank/DDBJ databases">
        <title>genome sequence of strain KACC 18849.</title>
        <authorList>
            <person name="Gao J."/>
            <person name="Zhang X."/>
        </authorList>
    </citation>
    <scope>NUCLEOTIDE SEQUENCE [LARGE SCALE GENOMIC DNA]</scope>
    <source>
        <strain evidence="10 11">KACC 18849</strain>
    </source>
</reference>
<evidence type="ECO:0000256" key="1">
    <source>
        <dbReference type="ARBA" id="ARBA00004733"/>
    </source>
</evidence>
<keyword evidence="11" id="KW-1185">Reference proteome</keyword>
<dbReference type="GO" id="GO:0004834">
    <property type="term" value="F:tryptophan synthase activity"/>
    <property type="evidence" value="ECO:0007669"/>
    <property type="project" value="UniProtKB-EC"/>
</dbReference>
<evidence type="ECO:0000256" key="8">
    <source>
        <dbReference type="HAMAP-Rule" id="MF_00131"/>
    </source>
</evidence>
<evidence type="ECO:0000313" key="11">
    <source>
        <dbReference type="Proteomes" id="UP000639859"/>
    </source>
</evidence>
<evidence type="ECO:0000256" key="9">
    <source>
        <dbReference type="RuleBase" id="RU003662"/>
    </source>
</evidence>
<sequence>MSVTSYRDGTRLQRAFQRENDHRALFIAYIMAGDPDLETSFELLTGLAEHADVIELGMPFSDPMAEGPTIQLASQRSLAAGTKMRDVLGIVRRFRETNTVTPIVLMGYLNPVLSYGFEAFADDASNAGADGVIIVDCPPEEADALTDALNGAKMDLIRLATPTTDDKRLPAVVQRTSGFIYYVSVAGVTGVKEADADAVRSPVERLRAASGLPVAVGFGIKTPERAAQVARVADGVVVGSALVDEIAAAAALNENVTQKVLSKASELAKAVRSARLATV</sequence>
<dbReference type="EC" id="4.2.1.20" evidence="8"/>
<comment type="pathway">
    <text evidence="1 8">Amino-acid biosynthesis; L-tryptophan biosynthesis; L-tryptophan from chorismate: step 5/5.</text>
</comment>
<dbReference type="RefSeq" id="WP_198576716.1">
    <property type="nucleotide sequence ID" value="NZ_JADWOX010000009.1"/>
</dbReference>
<comment type="subunit">
    <text evidence="2 8">Tetramer of two alpha and two beta chains.</text>
</comment>
<dbReference type="InterPro" id="IPR002028">
    <property type="entry name" value="Trp_synthase_suA"/>
</dbReference>
<keyword evidence="6 8" id="KW-0456">Lyase</keyword>
<keyword evidence="5 8" id="KW-0057">Aromatic amino acid biosynthesis</keyword>
<dbReference type="InterPro" id="IPR013785">
    <property type="entry name" value="Aldolase_TIM"/>
</dbReference>
<dbReference type="PANTHER" id="PTHR43406">
    <property type="entry name" value="TRYPTOPHAN SYNTHASE, ALPHA CHAIN"/>
    <property type="match status" value="1"/>
</dbReference>
<protein>
    <recommendedName>
        <fullName evidence="8">Tryptophan synthase alpha chain</fullName>
        <ecNumber evidence="8">4.2.1.20</ecNumber>
    </recommendedName>
</protein>
<evidence type="ECO:0000256" key="5">
    <source>
        <dbReference type="ARBA" id="ARBA00023141"/>
    </source>
</evidence>
<evidence type="ECO:0000256" key="4">
    <source>
        <dbReference type="ARBA" id="ARBA00022822"/>
    </source>
</evidence>
<gene>
    <name evidence="8" type="primary">trpA</name>
    <name evidence="10" type="ORF">I4Q42_14080</name>
</gene>
<dbReference type="NCBIfam" id="TIGR00262">
    <property type="entry name" value="trpA"/>
    <property type="match status" value="1"/>
</dbReference>